<dbReference type="GO" id="GO:0005886">
    <property type="term" value="C:plasma membrane"/>
    <property type="evidence" value="ECO:0007669"/>
    <property type="project" value="UniProtKB-SubCell"/>
</dbReference>
<feature type="transmembrane region" description="Helical" evidence="16">
    <location>
        <begin position="110"/>
        <end position="133"/>
    </location>
</feature>
<feature type="transmembrane region" description="Helical" evidence="16">
    <location>
        <begin position="356"/>
        <end position="378"/>
    </location>
</feature>
<dbReference type="NCBIfam" id="TIGR00826">
    <property type="entry name" value="EIIB_glc"/>
    <property type="match status" value="1"/>
</dbReference>
<dbReference type="SUPFAM" id="SSF55604">
    <property type="entry name" value="Glucose permease domain IIB"/>
    <property type="match status" value="2"/>
</dbReference>
<feature type="transmembrane region" description="Helical" evidence="16">
    <location>
        <begin position="153"/>
        <end position="173"/>
    </location>
</feature>
<feature type="transmembrane region" description="Helical" evidence="16">
    <location>
        <begin position="280"/>
        <end position="298"/>
    </location>
</feature>
<dbReference type="GO" id="GO:0090564">
    <property type="term" value="F:protein-phosphocysteine-glucose phosphotransferase system transporter activity"/>
    <property type="evidence" value="ECO:0007669"/>
    <property type="project" value="TreeGrafter"/>
</dbReference>
<feature type="active site" description="Phosphocysteine intermediate; for EIIB activity" evidence="15">
    <location>
        <position position="541"/>
    </location>
</feature>
<keyword evidence="11 16" id="KW-1133">Transmembrane helix</keyword>
<feature type="transmembrane region" description="Helical" evidence="16">
    <location>
        <begin position="20"/>
        <end position="42"/>
    </location>
</feature>
<dbReference type="Pfam" id="PF00367">
    <property type="entry name" value="PTS_EIIB"/>
    <property type="match status" value="2"/>
</dbReference>
<keyword evidence="12 16" id="KW-0472">Membrane</keyword>
<sequence length="598" mass="63096">MSVFNTLFANLQKVGKALMLPVAVMPAAGILLGIGAAGFDVIPDVVNMVMAQAGGAIFGNLPVIFAIGVALSFTENDGVAALSAMVGYAVMIAVMGVIAQHLGIETKMIWGMPSIETGVMGGIIIGGVASTLFNKYYRIQLPEYLGFFAGKRFVPIVTAFAAIIVAAVLVVVWPPIGSAIQSFSGWAAEGNPEAAFTLYGVVERSLIPFGLHHIWNVPFFYETGSFIDPQTGKELTGEIARYVAGDPTAGNMAGGYLFKMFGLPAAAIAIWHSAKPENRKRIASIMISAALTSFLTGITEPIEFAFMFVAPILYVIHALLAGVAYFTCIALGVKHGMTFSHGFIDYVLLYSQSTNGWGVVVLGLIFAAVYYLIFRLVIRAMDLKTPGREDEETGAAISGEGDEMARELVIAFGGPSNIKTLDACITRLRISVYDPAIVNDARLKQLGASGVVRVGGGVQAIFGPKSDNLKTDMNIFLQNPANVAEAEAATQAASVAHGEPASTDAAASDVAAETLALDPAQLQRTVTALGGRANIQSATTCAISRVRLELVDVTKLDKDALQKEDIGISVIDGKNIVYMVVGERSAPSWQSSITAQLA</sequence>
<dbReference type="GO" id="GO:0016301">
    <property type="term" value="F:kinase activity"/>
    <property type="evidence" value="ECO:0007669"/>
    <property type="project" value="UniProtKB-KW"/>
</dbReference>
<feature type="transmembrane region" description="Helical" evidence="16">
    <location>
        <begin position="256"/>
        <end position="274"/>
    </location>
</feature>
<evidence type="ECO:0000259" key="17">
    <source>
        <dbReference type="PROSITE" id="PS51098"/>
    </source>
</evidence>
<reference evidence="19 20" key="1">
    <citation type="submission" date="2017-03" db="EMBL/GenBank/DDBJ databases">
        <authorList>
            <person name="Afonso C.L."/>
            <person name="Miller P.J."/>
            <person name="Scott M.A."/>
            <person name="Spackman E."/>
            <person name="Goraichik I."/>
            <person name="Dimitrov K.M."/>
            <person name="Suarez D.L."/>
            <person name="Swayne D.E."/>
        </authorList>
    </citation>
    <scope>NUCLEOTIDE SEQUENCE [LARGE SCALE GENOMIC DNA]</scope>
    <source>
        <strain evidence="19">SB41UT1</strain>
    </source>
</reference>
<evidence type="ECO:0000256" key="15">
    <source>
        <dbReference type="PROSITE-ProRule" id="PRU00421"/>
    </source>
</evidence>
<dbReference type="NCBIfam" id="NF008301">
    <property type="entry name" value="PRK11089.1"/>
    <property type="match status" value="1"/>
</dbReference>
<keyword evidence="20" id="KW-1185">Reference proteome</keyword>
<dbReference type="InterPro" id="IPR011299">
    <property type="entry name" value="PTS_IIBC_glc"/>
</dbReference>
<accession>A0A1X7AL33</accession>
<evidence type="ECO:0000256" key="3">
    <source>
        <dbReference type="ARBA" id="ARBA00021468"/>
    </source>
</evidence>
<keyword evidence="5" id="KW-1003">Cell membrane</keyword>
<keyword evidence="8" id="KW-0598">Phosphotransferase system</keyword>
<evidence type="ECO:0000256" key="5">
    <source>
        <dbReference type="ARBA" id="ARBA00022475"/>
    </source>
</evidence>
<dbReference type="EMBL" id="FWPT01000005">
    <property type="protein sequence ID" value="SMA47786.1"/>
    <property type="molecule type" value="Genomic_DNA"/>
</dbReference>
<dbReference type="EC" id="2.7.1.199" evidence="2"/>
<dbReference type="PROSITE" id="PS51098">
    <property type="entry name" value="PTS_EIIB_TYPE_1"/>
    <property type="match status" value="2"/>
</dbReference>
<evidence type="ECO:0000256" key="4">
    <source>
        <dbReference type="ARBA" id="ARBA00022448"/>
    </source>
</evidence>
<dbReference type="Pfam" id="PF02378">
    <property type="entry name" value="PTS_EIIC"/>
    <property type="match status" value="1"/>
</dbReference>
<dbReference type="FunFam" id="3.30.1360.60:FF:000001">
    <property type="entry name" value="PTS system glucose-specific IIBC component PtsG"/>
    <property type="match status" value="1"/>
</dbReference>
<dbReference type="PROSITE" id="PS51103">
    <property type="entry name" value="PTS_EIIC_TYPE_1"/>
    <property type="match status" value="1"/>
</dbReference>
<feature type="domain" description="PTS EIIC type-1" evidence="18">
    <location>
        <begin position="5"/>
        <end position="390"/>
    </location>
</feature>
<evidence type="ECO:0000256" key="6">
    <source>
        <dbReference type="ARBA" id="ARBA00022597"/>
    </source>
</evidence>
<name>A0A1X7AL33_9GAMM</name>
<feature type="transmembrane region" description="Helical" evidence="16">
    <location>
        <begin position="79"/>
        <end position="98"/>
    </location>
</feature>
<evidence type="ECO:0000256" key="16">
    <source>
        <dbReference type="SAM" id="Phobius"/>
    </source>
</evidence>
<dbReference type="PANTHER" id="PTHR30009:SF20">
    <property type="entry name" value="PTS SYSTEM GLUCOSE-SPECIFIC EIICB COMPONENT-RELATED"/>
    <property type="match status" value="1"/>
</dbReference>
<feature type="domain" description="PTS EIIB type-1" evidence="17">
    <location>
        <begin position="402"/>
        <end position="483"/>
    </location>
</feature>
<dbReference type="GO" id="GO:0055056">
    <property type="term" value="F:D-glucose transmembrane transporter activity"/>
    <property type="evidence" value="ECO:0007669"/>
    <property type="project" value="InterPro"/>
</dbReference>
<feature type="transmembrane region" description="Helical" evidence="16">
    <location>
        <begin position="54"/>
        <end position="73"/>
    </location>
</feature>
<dbReference type="AlphaFoldDB" id="A0A1X7AL33"/>
<feature type="active site" description="Phosphocysteine intermediate; for EIIB activity" evidence="15">
    <location>
        <position position="424"/>
    </location>
</feature>
<evidence type="ECO:0000256" key="9">
    <source>
        <dbReference type="ARBA" id="ARBA00022692"/>
    </source>
</evidence>
<evidence type="ECO:0000313" key="19">
    <source>
        <dbReference type="EMBL" id="SMA47786.1"/>
    </source>
</evidence>
<dbReference type="GO" id="GO:1904659">
    <property type="term" value="P:D-glucose transmembrane transport"/>
    <property type="evidence" value="ECO:0007669"/>
    <property type="project" value="InterPro"/>
</dbReference>
<evidence type="ECO:0000259" key="18">
    <source>
        <dbReference type="PROSITE" id="PS51103"/>
    </source>
</evidence>
<dbReference type="GO" id="GO:0008982">
    <property type="term" value="F:protein-N(PI)-phosphohistidine-sugar phosphotransferase activity"/>
    <property type="evidence" value="ECO:0007669"/>
    <property type="project" value="InterPro"/>
</dbReference>
<evidence type="ECO:0000256" key="10">
    <source>
        <dbReference type="ARBA" id="ARBA00022777"/>
    </source>
</evidence>
<protein>
    <recommendedName>
        <fullName evidence="3">PTS system glucose-specific EIICB component</fullName>
        <ecNumber evidence="2">2.7.1.199</ecNumber>
    </recommendedName>
    <alternativeName>
        <fullName evidence="13">EIICB-Glc</fullName>
    </alternativeName>
</protein>
<proteinExistence type="predicted"/>
<dbReference type="InterPro" id="IPR013013">
    <property type="entry name" value="PTS_EIIC_1"/>
</dbReference>
<dbReference type="InterPro" id="IPR003352">
    <property type="entry name" value="PTS_EIIC"/>
</dbReference>
<organism evidence="19 20">
    <name type="scientific">Parendozoicomonas haliclonae</name>
    <dbReference type="NCBI Taxonomy" id="1960125"/>
    <lineage>
        <taxon>Bacteria</taxon>
        <taxon>Pseudomonadati</taxon>
        <taxon>Pseudomonadota</taxon>
        <taxon>Gammaproteobacteria</taxon>
        <taxon>Oceanospirillales</taxon>
        <taxon>Endozoicomonadaceae</taxon>
        <taxon>Parendozoicomonas</taxon>
    </lineage>
</organism>
<comment type="subcellular location">
    <subcellularLocation>
        <location evidence="1">Cell membrane</location>
        <topology evidence="1">Multi-pass membrane protein</topology>
    </subcellularLocation>
</comment>
<dbReference type="InterPro" id="IPR001996">
    <property type="entry name" value="PTS_IIB_1"/>
</dbReference>
<keyword evidence="7" id="KW-0808">Transferase</keyword>
<dbReference type="PROSITE" id="PS01035">
    <property type="entry name" value="PTS_EIIB_TYPE_1_CYS"/>
    <property type="match status" value="1"/>
</dbReference>
<evidence type="ECO:0000256" key="2">
    <source>
        <dbReference type="ARBA" id="ARBA00011910"/>
    </source>
</evidence>
<keyword evidence="6" id="KW-0762">Sugar transport</keyword>
<dbReference type="OrthoDB" id="7571469at2"/>
<evidence type="ECO:0000256" key="1">
    <source>
        <dbReference type="ARBA" id="ARBA00004651"/>
    </source>
</evidence>
<dbReference type="GO" id="GO:0009401">
    <property type="term" value="P:phosphoenolpyruvate-dependent sugar phosphotransferase system"/>
    <property type="evidence" value="ECO:0007669"/>
    <property type="project" value="UniProtKB-KW"/>
</dbReference>
<dbReference type="CDD" id="cd00212">
    <property type="entry name" value="PTS_IIB_glc"/>
    <property type="match status" value="1"/>
</dbReference>
<evidence type="ECO:0000313" key="20">
    <source>
        <dbReference type="Proteomes" id="UP000196573"/>
    </source>
</evidence>
<evidence type="ECO:0000256" key="12">
    <source>
        <dbReference type="ARBA" id="ARBA00023136"/>
    </source>
</evidence>
<dbReference type="Proteomes" id="UP000196573">
    <property type="component" value="Unassembled WGS sequence"/>
</dbReference>
<dbReference type="PANTHER" id="PTHR30009">
    <property type="entry name" value="CYTOCHROME C-TYPE SYNTHESIS PROTEIN AND PTS TRANSMEMBRANE COMPONENT"/>
    <property type="match status" value="1"/>
</dbReference>
<evidence type="ECO:0000256" key="7">
    <source>
        <dbReference type="ARBA" id="ARBA00022679"/>
    </source>
</evidence>
<comment type="catalytic activity">
    <reaction evidence="14">
        <text>N(pros)-phospho-L-histidyl-[protein] + D-glucose(out) = D-glucose 6-phosphate(in) + L-histidyl-[protein]</text>
        <dbReference type="Rhea" id="RHEA:33367"/>
        <dbReference type="Rhea" id="RHEA-COMP:9745"/>
        <dbReference type="Rhea" id="RHEA-COMP:9746"/>
        <dbReference type="ChEBI" id="CHEBI:4167"/>
        <dbReference type="ChEBI" id="CHEBI:29979"/>
        <dbReference type="ChEBI" id="CHEBI:61548"/>
        <dbReference type="ChEBI" id="CHEBI:64837"/>
        <dbReference type="EC" id="2.7.1.199"/>
    </reaction>
</comment>
<feature type="domain" description="PTS EIIB type-1" evidence="17">
    <location>
        <begin position="519"/>
        <end position="598"/>
    </location>
</feature>
<keyword evidence="4" id="KW-0813">Transport</keyword>
<evidence type="ECO:0000256" key="14">
    <source>
        <dbReference type="ARBA" id="ARBA00047336"/>
    </source>
</evidence>
<keyword evidence="10" id="KW-0418">Kinase</keyword>
<dbReference type="InterPro" id="IPR018113">
    <property type="entry name" value="PTrfase_EIIB_Cys"/>
</dbReference>
<evidence type="ECO:0000256" key="13">
    <source>
        <dbReference type="ARBA" id="ARBA00032303"/>
    </source>
</evidence>
<dbReference type="Gene3D" id="3.30.1360.60">
    <property type="entry name" value="Glucose permease domain IIB"/>
    <property type="match status" value="2"/>
</dbReference>
<dbReference type="NCBIfam" id="TIGR02002">
    <property type="entry name" value="PTS-II-BC-glcB"/>
    <property type="match status" value="1"/>
</dbReference>
<feature type="transmembrane region" description="Helical" evidence="16">
    <location>
        <begin position="305"/>
        <end position="333"/>
    </location>
</feature>
<evidence type="ECO:0000256" key="11">
    <source>
        <dbReference type="ARBA" id="ARBA00022989"/>
    </source>
</evidence>
<gene>
    <name evidence="19" type="primary">ptsG_2</name>
    <name evidence="19" type="ORF">EHSB41UT_02550</name>
</gene>
<dbReference type="InterPro" id="IPR036878">
    <property type="entry name" value="Glu_permease_IIB"/>
</dbReference>
<evidence type="ECO:0000256" key="8">
    <source>
        <dbReference type="ARBA" id="ARBA00022683"/>
    </source>
</evidence>
<dbReference type="InterPro" id="IPR050429">
    <property type="entry name" value="PTS_Glucose_EIICBA"/>
</dbReference>
<keyword evidence="9 16" id="KW-0812">Transmembrane</keyword>
<dbReference type="RefSeq" id="WP_087110431.1">
    <property type="nucleotide sequence ID" value="NZ_CBCSCN010000003.1"/>
</dbReference>